<reference evidence="2" key="2">
    <citation type="submission" date="2020-09" db="EMBL/GenBank/DDBJ databases">
        <authorList>
            <person name="Sun Q."/>
            <person name="Zhou Y."/>
        </authorList>
    </citation>
    <scope>NUCLEOTIDE SEQUENCE</scope>
    <source>
        <strain evidence="2">CGMCC 4.7308</strain>
    </source>
</reference>
<dbReference type="InterPro" id="IPR014710">
    <property type="entry name" value="RmlC-like_jellyroll"/>
</dbReference>
<name>A0A917SNJ0_9ACTN</name>
<dbReference type="RefSeq" id="WP_229673683.1">
    <property type="nucleotide sequence ID" value="NZ_BMNA01000001.1"/>
</dbReference>
<proteinExistence type="predicted"/>
<comment type="caution">
    <text evidence="2">The sequence shown here is derived from an EMBL/GenBank/DDBJ whole genome shotgun (WGS) entry which is preliminary data.</text>
</comment>
<protein>
    <recommendedName>
        <fullName evidence="1">DUF985 domain-containing protein</fullName>
    </recommendedName>
</protein>
<accession>A0A917SNJ0</accession>
<gene>
    <name evidence="2" type="ORF">GCM10011594_06320</name>
</gene>
<dbReference type="SUPFAM" id="SSF51182">
    <property type="entry name" value="RmlC-like cupins"/>
    <property type="match status" value="1"/>
</dbReference>
<sequence length="157" mass="16729">MDATDPGTSARAVIDRLGLEPLVPEGGWFRRTYTGAATTAIHFLVTPEGFSALHRMRSSDEIYLFHAGAPLSMLLLDPGTGRVREVLLGPDVTAGQVVHQVVPAGTWQGSRTTGDWTLVTAVVTPGFEWTDFELADRAALAGCDPGAAERVAALLRD</sequence>
<dbReference type="InterPro" id="IPR011051">
    <property type="entry name" value="RmlC_Cupin_sf"/>
</dbReference>
<organism evidence="2 3">
    <name type="scientific">Nakamurella endophytica</name>
    <dbReference type="NCBI Taxonomy" id="1748367"/>
    <lineage>
        <taxon>Bacteria</taxon>
        <taxon>Bacillati</taxon>
        <taxon>Actinomycetota</taxon>
        <taxon>Actinomycetes</taxon>
        <taxon>Nakamurellales</taxon>
        <taxon>Nakamurellaceae</taxon>
        <taxon>Nakamurella</taxon>
    </lineage>
</organism>
<reference evidence="2" key="1">
    <citation type="journal article" date="2014" name="Int. J. Syst. Evol. Microbiol.">
        <title>Complete genome sequence of Corynebacterium casei LMG S-19264T (=DSM 44701T), isolated from a smear-ripened cheese.</title>
        <authorList>
            <consortium name="US DOE Joint Genome Institute (JGI-PGF)"/>
            <person name="Walter F."/>
            <person name="Albersmeier A."/>
            <person name="Kalinowski J."/>
            <person name="Ruckert C."/>
        </authorList>
    </citation>
    <scope>NUCLEOTIDE SEQUENCE</scope>
    <source>
        <strain evidence="2">CGMCC 4.7308</strain>
    </source>
</reference>
<dbReference type="PANTHER" id="PTHR33387">
    <property type="entry name" value="RMLC-LIKE JELLY ROLL FOLD PROTEIN"/>
    <property type="match status" value="1"/>
</dbReference>
<evidence type="ECO:0000259" key="1">
    <source>
        <dbReference type="Pfam" id="PF06172"/>
    </source>
</evidence>
<dbReference type="Proteomes" id="UP000655208">
    <property type="component" value="Unassembled WGS sequence"/>
</dbReference>
<dbReference type="PANTHER" id="PTHR33387:SF3">
    <property type="entry name" value="DUF985 DOMAIN-CONTAINING PROTEIN"/>
    <property type="match status" value="1"/>
</dbReference>
<dbReference type="InterPro" id="IPR039935">
    <property type="entry name" value="YML079W-like"/>
</dbReference>
<dbReference type="InterPro" id="IPR009327">
    <property type="entry name" value="Cupin_DUF985"/>
</dbReference>
<feature type="domain" description="DUF985" evidence="1">
    <location>
        <begin position="12"/>
        <end position="135"/>
    </location>
</feature>
<evidence type="ECO:0000313" key="2">
    <source>
        <dbReference type="EMBL" id="GGL89452.1"/>
    </source>
</evidence>
<keyword evidence="3" id="KW-1185">Reference proteome</keyword>
<dbReference type="Pfam" id="PF06172">
    <property type="entry name" value="Cupin_5"/>
    <property type="match status" value="1"/>
</dbReference>
<evidence type="ECO:0000313" key="3">
    <source>
        <dbReference type="Proteomes" id="UP000655208"/>
    </source>
</evidence>
<dbReference type="AlphaFoldDB" id="A0A917SNJ0"/>
<dbReference type="CDD" id="cd06121">
    <property type="entry name" value="cupin_YML079wp"/>
    <property type="match status" value="1"/>
</dbReference>
<dbReference type="Gene3D" id="2.60.120.10">
    <property type="entry name" value="Jelly Rolls"/>
    <property type="match status" value="1"/>
</dbReference>
<dbReference type="EMBL" id="BMNA01000001">
    <property type="protein sequence ID" value="GGL89452.1"/>
    <property type="molecule type" value="Genomic_DNA"/>
</dbReference>